<dbReference type="RefSeq" id="WP_011513218.1">
    <property type="nucleotide sequence ID" value="NC_007969.1"/>
</dbReference>
<dbReference type="Proteomes" id="UP000002425">
    <property type="component" value="Chromosome"/>
</dbReference>
<reference evidence="1" key="1">
    <citation type="submission" date="2006-03" db="EMBL/GenBank/DDBJ databases">
        <title>Complete sequence of chromosome of Psychrobacter cryohalolentis K5.</title>
        <authorList>
            <consortium name="US DOE Joint Genome Institute"/>
            <person name="Copeland A."/>
            <person name="Lucas S."/>
            <person name="Lapidus A."/>
            <person name="Barry K."/>
            <person name="Detter J.C."/>
            <person name="Glavina del Rio T."/>
            <person name="Hammon N."/>
            <person name="Israni S."/>
            <person name="Dalin E."/>
            <person name="Tice H."/>
            <person name="Pitluck S."/>
            <person name="Brettin T."/>
            <person name="Bruce D."/>
            <person name="Han C."/>
            <person name="Tapia R."/>
            <person name="Sims D.R."/>
            <person name="Gilna P."/>
            <person name="Schmutz J."/>
            <person name="Larimer F."/>
            <person name="Land M."/>
            <person name="Hauser L."/>
            <person name="Kyrpides N."/>
            <person name="Kim E."/>
            <person name="Richardson P."/>
        </authorList>
    </citation>
    <scope>NUCLEOTIDE SEQUENCE</scope>
    <source>
        <strain evidence="1">K5</strain>
    </source>
</reference>
<organism evidence="1 2">
    <name type="scientific">Psychrobacter cryohalolentis (strain ATCC BAA-1226 / DSM 17306 / VKM B-2378 / K5)</name>
    <dbReference type="NCBI Taxonomy" id="335284"/>
    <lineage>
        <taxon>Bacteria</taxon>
        <taxon>Pseudomonadati</taxon>
        <taxon>Pseudomonadota</taxon>
        <taxon>Gammaproteobacteria</taxon>
        <taxon>Moraxellales</taxon>
        <taxon>Moraxellaceae</taxon>
        <taxon>Psychrobacter</taxon>
    </lineage>
</organism>
<accession>Q1QCE6</accession>
<dbReference type="AlphaFoldDB" id="Q1QCE6"/>
<sequence>MFNLPATHSKYTRYYRPQHSLARRIITQIDTCERRPQDITRAMGYPLKHTIPACDRLRHVLSSEKLGLDGSYIDAYFTPEQFLEKLVSVLDMQDETFEEDIAQIKYDLAHYAYPLPKYRLRADVDFEFTAGANWMSRGGAAQLAHAHLPENIARMTETEREVIVQKCIDEHYKNYNGNLPYGGMIKGYWLTIEQHGEVISKVEYGLPVKS</sequence>
<dbReference type="KEGG" id="pcr:Pcryo_0876"/>
<protein>
    <submittedName>
        <fullName evidence="1">Uncharacterized protein</fullName>
    </submittedName>
</protein>
<evidence type="ECO:0000313" key="1">
    <source>
        <dbReference type="EMBL" id="ABE74657.1"/>
    </source>
</evidence>
<dbReference type="HOGENOM" id="CLU_1309271_0_0_6"/>
<keyword evidence="2" id="KW-1185">Reference proteome</keyword>
<gene>
    <name evidence="1" type="ordered locus">Pcryo_0876</name>
</gene>
<evidence type="ECO:0000313" key="2">
    <source>
        <dbReference type="Proteomes" id="UP000002425"/>
    </source>
</evidence>
<dbReference type="EMBL" id="CP000323">
    <property type="protein sequence ID" value="ABE74657.1"/>
    <property type="molecule type" value="Genomic_DNA"/>
</dbReference>
<proteinExistence type="predicted"/>
<name>Q1QCE6_PSYCK</name>